<feature type="domain" description="DUF3945" evidence="1">
    <location>
        <begin position="295"/>
        <end position="347"/>
    </location>
</feature>
<evidence type="ECO:0000259" key="2">
    <source>
        <dbReference type="Pfam" id="PF13351"/>
    </source>
</evidence>
<accession>A0A9Q3UT44</accession>
<dbReference type="Pfam" id="PF13351">
    <property type="entry name" value="DUF4099"/>
    <property type="match status" value="1"/>
</dbReference>
<dbReference type="Pfam" id="PF13101">
    <property type="entry name" value="DUF3945"/>
    <property type="match status" value="2"/>
</dbReference>
<organism evidence="3 4">
    <name type="scientific">Chryseobacterium muglaense</name>
    <dbReference type="NCBI Taxonomy" id="2893752"/>
    <lineage>
        <taxon>Bacteria</taxon>
        <taxon>Pseudomonadati</taxon>
        <taxon>Bacteroidota</taxon>
        <taxon>Flavobacteriia</taxon>
        <taxon>Flavobacteriales</taxon>
        <taxon>Weeksellaceae</taxon>
        <taxon>Chryseobacterium group</taxon>
        <taxon>Chryseobacterium</taxon>
    </lineage>
</organism>
<dbReference type="InterPro" id="IPR025222">
    <property type="entry name" value="DUF3945"/>
</dbReference>
<dbReference type="RefSeq" id="WP_229986352.1">
    <property type="nucleotide sequence ID" value="NZ_JAJJML010000001.1"/>
</dbReference>
<dbReference type="Proteomes" id="UP001107960">
    <property type="component" value="Unassembled WGS sequence"/>
</dbReference>
<comment type="caution">
    <text evidence="3">The sequence shown here is derived from an EMBL/GenBank/DDBJ whole genome shotgun (WGS) entry which is preliminary data.</text>
</comment>
<feature type="domain" description="DUF4099" evidence="2">
    <location>
        <begin position="154"/>
        <end position="233"/>
    </location>
</feature>
<sequence>MNNLGSYTKNSAASTLLVLRHSSNSVGIVQSVAPNGNLIELEPDSNGVDTMMRIDPIEGSFMDFYTDFYHQLKNPDEFSFFKVTEFEAYETARVLQQYVNNLSTDEKEELKKYEVSINTVDVLRSKKDLEIDEVGRESSYIKSSSIAVNPKYRYQVEDVNWVAMAEIGLDKKNLEESGVLECLLKGYKTAILISVKCDGGENENTVNARLQLKLDDNGEVVLHIHRVQNKVDFRKKFLGHRFSKEDRLNLFSCGNMGRVVELVNSATGEVVSSLVSLDKLTNELFSLRMEFVRIPKIVCGVALSDEQKEVLRNGKLLFVENMLSKSKRLFNATLQFNAEKQWVEFFFFKKVKVQSLTDSNGVGTPTTFRGKCLCKWQMDKLKAGEAAYISGLMSEKGKEYQGYIRFDEGESRIVFSFKKPS</sequence>
<reference evidence="3" key="1">
    <citation type="submission" date="2021-11" db="EMBL/GenBank/DDBJ databases">
        <title>Description of novel Chryseobacterium species.</title>
        <authorList>
            <person name="Saticioglu I.B."/>
            <person name="Ay H."/>
            <person name="Altun S."/>
            <person name="Duman M."/>
        </authorList>
    </citation>
    <scope>NUCLEOTIDE SEQUENCE</scope>
    <source>
        <strain evidence="3">C-39</strain>
    </source>
</reference>
<feature type="domain" description="DUF3945" evidence="1">
    <location>
        <begin position="372"/>
        <end position="417"/>
    </location>
</feature>
<name>A0A9Q3UT44_9FLAO</name>
<proteinExistence type="predicted"/>
<evidence type="ECO:0000313" key="4">
    <source>
        <dbReference type="Proteomes" id="UP001107960"/>
    </source>
</evidence>
<gene>
    <name evidence="3" type="ORF">LNP80_01930</name>
</gene>
<protein>
    <submittedName>
        <fullName evidence="3">DUF3945 domain-containing protein</fullName>
    </submittedName>
</protein>
<dbReference type="InterPro" id="IPR025343">
    <property type="entry name" value="DUF4099"/>
</dbReference>
<dbReference type="EMBL" id="JAJJML010000001">
    <property type="protein sequence ID" value="MCC9033016.1"/>
    <property type="molecule type" value="Genomic_DNA"/>
</dbReference>
<evidence type="ECO:0000313" key="3">
    <source>
        <dbReference type="EMBL" id="MCC9033016.1"/>
    </source>
</evidence>
<dbReference type="AlphaFoldDB" id="A0A9Q3UT44"/>
<evidence type="ECO:0000259" key="1">
    <source>
        <dbReference type="Pfam" id="PF13101"/>
    </source>
</evidence>